<dbReference type="eggNOG" id="COG0456">
    <property type="taxonomic scope" value="Bacteria"/>
</dbReference>
<feature type="domain" description="N-acetyltransferase" evidence="3">
    <location>
        <begin position="1"/>
        <end position="99"/>
    </location>
</feature>
<dbReference type="PATRIC" id="fig|1235802.3.peg.3560"/>
<sequence>MVSNQKDLKDEMYEDADMHEKDGKWQMIFGVDVLPSFRRKGYARQLLLFVIKEAEKQGRSGLVLTCKDSLVHYYAKFGFQDEGLSTSAHGGVSWHQMRLLFAS</sequence>
<dbReference type="EMBL" id="AQFT01000100">
    <property type="protein sequence ID" value="EMZ24109.1"/>
    <property type="molecule type" value="Genomic_DNA"/>
</dbReference>
<evidence type="ECO:0000256" key="1">
    <source>
        <dbReference type="ARBA" id="ARBA00022679"/>
    </source>
</evidence>
<evidence type="ECO:0000313" key="4">
    <source>
        <dbReference type="EMBL" id="EMZ24109.1"/>
    </source>
</evidence>
<dbReference type="SUPFAM" id="SSF55729">
    <property type="entry name" value="Acyl-CoA N-acyltransferases (Nat)"/>
    <property type="match status" value="1"/>
</dbReference>
<dbReference type="InterPro" id="IPR051635">
    <property type="entry name" value="SNAT-like"/>
</dbReference>
<dbReference type="CDD" id="cd04301">
    <property type="entry name" value="NAT_SF"/>
    <property type="match status" value="1"/>
</dbReference>
<keyword evidence="2" id="KW-0012">Acyltransferase</keyword>
<name>N2AI70_9FIRM</name>
<dbReference type="InterPro" id="IPR016181">
    <property type="entry name" value="Acyl_CoA_acyltransferase"/>
</dbReference>
<dbReference type="STRING" id="1235802.C823_03373"/>
<dbReference type="Pfam" id="PF13673">
    <property type="entry name" value="Acetyltransf_10"/>
    <property type="match status" value="1"/>
</dbReference>
<comment type="caution">
    <text evidence="4">The sequence shown here is derived from an EMBL/GenBank/DDBJ whole genome shotgun (WGS) entry which is preliminary data.</text>
</comment>
<evidence type="ECO:0000259" key="3">
    <source>
        <dbReference type="PROSITE" id="PS51186"/>
    </source>
</evidence>
<proteinExistence type="predicted"/>
<protein>
    <recommendedName>
        <fullName evidence="3">N-acetyltransferase domain-containing protein</fullName>
    </recommendedName>
</protein>
<organism evidence="4 5">
    <name type="scientific">Eubacterium plexicaudatum ASF492</name>
    <dbReference type="NCBI Taxonomy" id="1235802"/>
    <lineage>
        <taxon>Bacteria</taxon>
        <taxon>Bacillati</taxon>
        <taxon>Bacillota</taxon>
        <taxon>Clostridia</taxon>
        <taxon>Eubacteriales</taxon>
        <taxon>Eubacteriaceae</taxon>
        <taxon>Eubacterium</taxon>
    </lineage>
</organism>
<evidence type="ECO:0000256" key="2">
    <source>
        <dbReference type="ARBA" id="ARBA00023315"/>
    </source>
</evidence>
<dbReference type="AlphaFoldDB" id="N2AI70"/>
<accession>N2AI70</accession>
<dbReference type="GO" id="GO:0008080">
    <property type="term" value="F:N-acetyltransferase activity"/>
    <property type="evidence" value="ECO:0007669"/>
    <property type="project" value="UniProtKB-ARBA"/>
</dbReference>
<dbReference type="Proteomes" id="UP000012589">
    <property type="component" value="Unassembled WGS sequence"/>
</dbReference>
<dbReference type="InterPro" id="IPR000182">
    <property type="entry name" value="GNAT_dom"/>
</dbReference>
<dbReference type="PANTHER" id="PTHR10908">
    <property type="entry name" value="SEROTONIN N-ACETYLTRANSFERASE"/>
    <property type="match status" value="1"/>
</dbReference>
<dbReference type="HOGENOM" id="CLU_2259571_0_0_9"/>
<keyword evidence="5" id="KW-1185">Reference proteome</keyword>
<gene>
    <name evidence="4" type="ORF">C823_03373</name>
</gene>
<reference evidence="4 5" key="1">
    <citation type="journal article" date="2014" name="Genome Announc.">
        <title>Draft genome sequences of the altered schaedler flora, a defined bacterial community from gnotobiotic mice.</title>
        <authorList>
            <person name="Wannemuehler M.J."/>
            <person name="Overstreet A.M."/>
            <person name="Ward D.V."/>
            <person name="Phillips G.J."/>
        </authorList>
    </citation>
    <scope>NUCLEOTIDE SEQUENCE [LARGE SCALE GENOMIC DNA]</scope>
    <source>
        <strain evidence="4 5">ASF492</strain>
    </source>
</reference>
<keyword evidence="1" id="KW-0808">Transferase</keyword>
<dbReference type="PANTHER" id="PTHR10908:SF0">
    <property type="entry name" value="SEROTONIN N-ACETYLTRANSFERASE"/>
    <property type="match status" value="1"/>
</dbReference>
<dbReference type="Gene3D" id="3.40.630.30">
    <property type="match status" value="1"/>
</dbReference>
<dbReference type="PROSITE" id="PS51186">
    <property type="entry name" value="GNAT"/>
    <property type="match status" value="1"/>
</dbReference>
<evidence type="ECO:0000313" key="5">
    <source>
        <dbReference type="Proteomes" id="UP000012589"/>
    </source>
</evidence>